<evidence type="ECO:0000259" key="7">
    <source>
        <dbReference type="PROSITE" id="PS51387"/>
    </source>
</evidence>
<evidence type="ECO:0000313" key="9">
    <source>
        <dbReference type="Proteomes" id="UP000663929"/>
    </source>
</evidence>
<keyword evidence="5" id="KW-0560">Oxidoreductase</keyword>
<keyword evidence="3" id="KW-0060">Ascorbate biosynthesis</keyword>
<name>A0A8A4TXD7_SULCO</name>
<proteinExistence type="inferred from homology"/>
<feature type="compositionally biased region" description="Polar residues" evidence="6">
    <location>
        <begin position="1"/>
        <end position="12"/>
    </location>
</feature>
<keyword evidence="4" id="KW-0285">Flavoprotein</keyword>
<dbReference type="SUPFAM" id="SSF56176">
    <property type="entry name" value="FAD-binding/transporter-associated domain-like"/>
    <property type="match status" value="1"/>
</dbReference>
<dbReference type="EMBL" id="CP071793">
    <property type="protein sequence ID" value="QTD53997.1"/>
    <property type="molecule type" value="Genomic_DNA"/>
</dbReference>
<dbReference type="PROSITE" id="PS00862">
    <property type="entry name" value="OX2_COVAL_FAD"/>
    <property type="match status" value="1"/>
</dbReference>
<sequence>MLLLKQNQSNAPLETDTGAAVPNTPTGPSPITNWSNWSGLVTCRPQNYVQPRSEEELAELVRTSRAEGREVRVVGSGHSFTPLVQTDDTLVNLDRLAGMIGCEARSLQATVHSGTKLHALGEMLFERGLAQENLGDINVQSIAGAISTGTHGTGIRFPGIAQQVIGMKLVDGKGEVVSCGIRENPELFNAARVSLGALGIISSLTLQCVPAYKLHYRSERATLENCLADLDRHREDNRNFEFYWFPYSDRVQLKFMNETDREPTNVGIGKKFNDVVLENYAFWLLSTACRWFPSLCSSVSKLCASLVSADERTDWGHRIYATPRMVRFQEMEYNIPREAFPEVVREIRAKTAERRFKVHFPLECRFAARDDIWLSPSHQRDSAYVAVHMFKGMPWQDYFQALEKIFLAYDGRPHWGKWHSLTQRELADRYPRWADFLELRATHDPDGVFLNSHLRRLFGL</sequence>
<dbReference type="PANTHER" id="PTHR43762">
    <property type="entry name" value="L-GULONOLACTONE OXIDASE"/>
    <property type="match status" value="1"/>
</dbReference>
<dbReference type="Pfam" id="PF01565">
    <property type="entry name" value="FAD_binding_4"/>
    <property type="match status" value="1"/>
</dbReference>
<dbReference type="InterPro" id="IPR036318">
    <property type="entry name" value="FAD-bd_PCMH-like_sf"/>
</dbReference>
<dbReference type="InterPro" id="IPR016167">
    <property type="entry name" value="FAD-bd_PCMH_sub1"/>
</dbReference>
<keyword evidence="4" id="KW-0274">FAD</keyword>
<dbReference type="InterPro" id="IPR016166">
    <property type="entry name" value="FAD-bd_PCMH"/>
</dbReference>
<evidence type="ECO:0000256" key="5">
    <source>
        <dbReference type="ARBA" id="ARBA00023002"/>
    </source>
</evidence>
<feature type="domain" description="FAD-binding PCMH-type" evidence="7">
    <location>
        <begin position="41"/>
        <end position="211"/>
    </location>
</feature>
<organism evidence="8 9">
    <name type="scientific">Sulfidibacter corallicola</name>
    <dbReference type="NCBI Taxonomy" id="2818388"/>
    <lineage>
        <taxon>Bacteria</taxon>
        <taxon>Pseudomonadati</taxon>
        <taxon>Acidobacteriota</taxon>
        <taxon>Holophagae</taxon>
        <taxon>Acanthopleuribacterales</taxon>
        <taxon>Acanthopleuribacteraceae</taxon>
        <taxon>Sulfidibacter</taxon>
    </lineage>
</organism>
<dbReference type="GO" id="GO:0019853">
    <property type="term" value="P:L-ascorbic acid biosynthetic process"/>
    <property type="evidence" value="ECO:0007669"/>
    <property type="project" value="UniProtKB-UniPathway"/>
</dbReference>
<dbReference type="InterPro" id="IPR007173">
    <property type="entry name" value="ALO_C"/>
</dbReference>
<dbReference type="RefSeq" id="WP_237384097.1">
    <property type="nucleotide sequence ID" value="NZ_CP071793.1"/>
</dbReference>
<dbReference type="GO" id="GO:0071949">
    <property type="term" value="F:FAD binding"/>
    <property type="evidence" value="ECO:0007669"/>
    <property type="project" value="InterPro"/>
</dbReference>
<reference evidence="8" key="1">
    <citation type="submission" date="2021-03" db="EMBL/GenBank/DDBJ databases">
        <title>Acanthopleuribacteraceae sp. M133.</title>
        <authorList>
            <person name="Wang G."/>
        </authorList>
    </citation>
    <scope>NUCLEOTIDE SEQUENCE</scope>
    <source>
        <strain evidence="8">M133</strain>
    </source>
</reference>
<evidence type="ECO:0000256" key="3">
    <source>
        <dbReference type="ARBA" id="ARBA00022644"/>
    </source>
</evidence>
<dbReference type="PIRSF" id="PIRSF000136">
    <property type="entry name" value="LGO_GLO"/>
    <property type="match status" value="1"/>
</dbReference>
<evidence type="ECO:0000256" key="1">
    <source>
        <dbReference type="ARBA" id="ARBA00005147"/>
    </source>
</evidence>
<dbReference type="Pfam" id="PF04030">
    <property type="entry name" value="ALO"/>
    <property type="match status" value="1"/>
</dbReference>
<dbReference type="PANTHER" id="PTHR43762:SF1">
    <property type="entry name" value="D-ARABINONO-1,4-LACTONE OXIDASE"/>
    <property type="match status" value="1"/>
</dbReference>
<dbReference type="Gene3D" id="3.30.43.10">
    <property type="entry name" value="Uridine Diphospho-n-acetylenolpyruvylglucosamine Reductase, domain 2"/>
    <property type="match status" value="1"/>
</dbReference>
<dbReference type="NCBIfam" id="TIGR01679">
    <property type="entry name" value="bact_FAD_ox"/>
    <property type="match status" value="1"/>
</dbReference>
<comment type="pathway">
    <text evidence="1">Cofactor biosynthesis; L-ascorbate biosynthesis.</text>
</comment>
<keyword evidence="9" id="KW-1185">Reference proteome</keyword>
<dbReference type="InterPro" id="IPR016171">
    <property type="entry name" value="Vanillyl_alc_oxidase_C-sub2"/>
</dbReference>
<dbReference type="InterPro" id="IPR016169">
    <property type="entry name" value="FAD-bd_PCMH_sub2"/>
</dbReference>
<accession>A0A8A4TXD7</accession>
<dbReference type="KEGG" id="scor:J3U87_16245"/>
<dbReference type="Gene3D" id="1.10.45.10">
    <property type="entry name" value="Vanillyl-alcohol Oxidase, Chain A, domain 4"/>
    <property type="match status" value="1"/>
</dbReference>
<feature type="region of interest" description="Disordered" evidence="6">
    <location>
        <begin position="1"/>
        <end position="31"/>
    </location>
</feature>
<dbReference type="InterPro" id="IPR010031">
    <property type="entry name" value="FAD_lactone_oxidase-like"/>
</dbReference>
<gene>
    <name evidence="8" type="ORF">J3U87_16245</name>
</gene>
<dbReference type="Gene3D" id="3.30.465.10">
    <property type="match status" value="1"/>
</dbReference>
<dbReference type="InterPro" id="IPR006093">
    <property type="entry name" value="Oxy_OxRdtase_FAD_BS"/>
</dbReference>
<dbReference type="Gene3D" id="3.30.70.2520">
    <property type="match status" value="1"/>
</dbReference>
<dbReference type="GO" id="GO:0016020">
    <property type="term" value="C:membrane"/>
    <property type="evidence" value="ECO:0007669"/>
    <property type="project" value="InterPro"/>
</dbReference>
<dbReference type="InterPro" id="IPR006094">
    <property type="entry name" value="Oxid_FAD_bind_N"/>
</dbReference>
<dbReference type="UniPathway" id="UPA00132"/>
<dbReference type="Proteomes" id="UP000663929">
    <property type="component" value="Chromosome"/>
</dbReference>
<evidence type="ECO:0000256" key="2">
    <source>
        <dbReference type="ARBA" id="ARBA00005466"/>
    </source>
</evidence>
<evidence type="ECO:0000256" key="4">
    <source>
        <dbReference type="ARBA" id="ARBA00022827"/>
    </source>
</evidence>
<protein>
    <submittedName>
        <fullName evidence="8">FAD-binding protein</fullName>
    </submittedName>
</protein>
<dbReference type="PROSITE" id="PS51387">
    <property type="entry name" value="FAD_PCMH"/>
    <property type="match status" value="1"/>
</dbReference>
<evidence type="ECO:0000313" key="8">
    <source>
        <dbReference type="EMBL" id="QTD53997.1"/>
    </source>
</evidence>
<evidence type="ECO:0000256" key="6">
    <source>
        <dbReference type="SAM" id="MobiDB-lite"/>
    </source>
</evidence>
<dbReference type="GO" id="GO:0003885">
    <property type="term" value="F:D-arabinono-1,4-lactone oxidase activity"/>
    <property type="evidence" value="ECO:0007669"/>
    <property type="project" value="InterPro"/>
</dbReference>
<dbReference type="AlphaFoldDB" id="A0A8A4TXD7"/>
<comment type="similarity">
    <text evidence="2">Belongs to the oxygen-dependent FAD-linked oxidoreductase family.</text>
</comment>